<protein>
    <submittedName>
        <fullName evidence="1">Cobalt transporter</fullName>
    </submittedName>
</protein>
<dbReference type="EMBL" id="AP024237">
    <property type="protein sequence ID" value="BCO33978.1"/>
    <property type="molecule type" value="Genomic_DNA"/>
</dbReference>
<dbReference type="InterPro" id="IPR012666">
    <property type="entry name" value="CbtA_put"/>
</dbReference>
<dbReference type="RefSeq" id="WP_048891085.1">
    <property type="nucleotide sequence ID" value="NZ_AP024237.1"/>
</dbReference>
<organism evidence="1 2">
    <name type="scientific">Mycobacterium heckeshornense</name>
    <dbReference type="NCBI Taxonomy" id="110505"/>
    <lineage>
        <taxon>Bacteria</taxon>
        <taxon>Bacillati</taxon>
        <taxon>Actinomycetota</taxon>
        <taxon>Actinomycetes</taxon>
        <taxon>Mycobacteriales</taxon>
        <taxon>Mycobacteriaceae</taxon>
        <taxon>Mycobacterium</taxon>
    </lineage>
</organism>
<keyword evidence="2" id="KW-1185">Reference proteome</keyword>
<sequence>MEKRLVGVGCIAGATAGTLAFVLARVLAEPVVGRAIEYEDGRADVASAHGVHDHGVELFTRGVQANAGLGFGMLIFGVAMGSLFAVLFSVLHGRVGSIGPQLFSVLLSMGVFGALYLVPFLKYPANPPAVGHADTIAARTGWYLVMVFSSVVLAASAVWLARQLVSRIGAWNAGLTAAAVYVLAIAVVMLLLPAVDETPEPMRDASGVIIYPGFPADDLYEFRLASVGIQLVLWVTIGLVFSTFAGRQLVTRTEDGRAASITA</sequence>
<dbReference type="Proteomes" id="UP000595446">
    <property type="component" value="Chromosome"/>
</dbReference>
<accession>A0A2G8BF49</accession>
<proteinExistence type="predicted"/>
<gene>
    <name evidence="1" type="ORF">MHEC_04110</name>
</gene>
<dbReference type="OrthoDB" id="6851830at2"/>
<dbReference type="Pfam" id="PF09490">
    <property type="entry name" value="CbtA"/>
    <property type="match status" value="1"/>
</dbReference>
<dbReference type="STRING" id="110505.ACT16_08775"/>
<evidence type="ECO:0000313" key="1">
    <source>
        <dbReference type="EMBL" id="BCO33978.1"/>
    </source>
</evidence>
<name>A0A2G8BF49_9MYCO</name>
<dbReference type="AlphaFoldDB" id="A0A2G8BF49"/>
<reference evidence="1 2" key="1">
    <citation type="submission" date="2020-12" db="EMBL/GenBank/DDBJ databases">
        <title>Complete genome sequence of Mycobacterium heckeshornense JCM 15655T, closely related to a pathogenic non-tuberculous mycobacterial species Mycobacterium xenopi.</title>
        <authorList>
            <person name="Yoshida M."/>
            <person name="Fukano H."/>
            <person name="Asakura T."/>
            <person name="Suzuki M."/>
            <person name="Hoshino Y."/>
        </authorList>
    </citation>
    <scope>NUCLEOTIDE SEQUENCE [LARGE SCALE GENOMIC DNA]</scope>
    <source>
        <strain evidence="1 2">JCM 15655</strain>
    </source>
</reference>
<evidence type="ECO:0000313" key="2">
    <source>
        <dbReference type="Proteomes" id="UP000595446"/>
    </source>
</evidence>